<evidence type="ECO:0000313" key="1">
    <source>
        <dbReference type="EMBL" id="QJA72936.1"/>
    </source>
</evidence>
<organism evidence="2">
    <name type="scientific">viral metagenome</name>
    <dbReference type="NCBI Taxonomy" id="1070528"/>
    <lineage>
        <taxon>unclassified sequences</taxon>
        <taxon>metagenomes</taxon>
        <taxon>organismal metagenomes</taxon>
    </lineage>
</organism>
<dbReference type="EMBL" id="MT141989">
    <property type="protein sequence ID" value="QJA72936.1"/>
    <property type="molecule type" value="Genomic_DNA"/>
</dbReference>
<proteinExistence type="predicted"/>
<gene>
    <name evidence="1" type="ORF">MM415A02558_0012</name>
    <name evidence="2" type="ORF">MM415B04129_0012</name>
</gene>
<evidence type="ECO:0000313" key="2">
    <source>
        <dbReference type="EMBL" id="QJA93728.1"/>
    </source>
</evidence>
<reference evidence="2" key="1">
    <citation type="submission" date="2020-03" db="EMBL/GenBank/DDBJ databases">
        <title>The deep terrestrial virosphere.</title>
        <authorList>
            <person name="Holmfeldt K."/>
            <person name="Nilsson E."/>
            <person name="Simone D."/>
            <person name="Lopez-Fernandez M."/>
            <person name="Wu X."/>
            <person name="de Brujin I."/>
            <person name="Lundin D."/>
            <person name="Andersson A."/>
            <person name="Bertilsson S."/>
            <person name="Dopson M."/>
        </authorList>
    </citation>
    <scope>NUCLEOTIDE SEQUENCE</scope>
    <source>
        <strain evidence="1">MM415A02558</strain>
        <strain evidence="2">MM415B04129</strain>
    </source>
</reference>
<accession>A0A6M3LLB0</accession>
<dbReference type="AlphaFoldDB" id="A0A6M3LLB0"/>
<name>A0A6M3LLB0_9ZZZZ</name>
<sequence length="50" mass="5689">MTVNELIEELMNFCPGRLVIIDQDGNTDDCPHPELWSDEEDSPVALFINL</sequence>
<dbReference type="EMBL" id="MT143172">
    <property type="protein sequence ID" value="QJA93728.1"/>
    <property type="molecule type" value="Genomic_DNA"/>
</dbReference>
<protein>
    <submittedName>
        <fullName evidence="2">Uncharacterized protein</fullName>
    </submittedName>
</protein>